<reference evidence="13 14" key="1">
    <citation type="journal article" date="2018" name="Syst. Appl. Microbiol.">
        <title>Ereboglobus luteus gen. nov. sp. nov. from cockroach guts, and new insights into the oxygen relationship of the genera Opitutus and Didymococcus (Verrucomicrobia: Opitutaceae).</title>
        <authorList>
            <person name="Tegtmeier D."/>
            <person name="Belitz A."/>
            <person name="Radek R."/>
            <person name="Heimerl T."/>
            <person name="Brune A."/>
        </authorList>
    </citation>
    <scope>NUCLEOTIDE SEQUENCE [LARGE SCALE GENOMIC DNA]</scope>
    <source>
        <strain evidence="13 14">Ho45</strain>
    </source>
</reference>
<dbReference type="InterPro" id="IPR037066">
    <property type="entry name" value="Plug_dom_sf"/>
</dbReference>
<evidence type="ECO:0000256" key="2">
    <source>
        <dbReference type="ARBA" id="ARBA00022448"/>
    </source>
</evidence>
<dbReference type="InterPro" id="IPR000531">
    <property type="entry name" value="Beta-barrel_TonB"/>
</dbReference>
<dbReference type="NCBIfam" id="TIGR01782">
    <property type="entry name" value="TonB-Xanth-Caul"/>
    <property type="match status" value="1"/>
</dbReference>
<evidence type="ECO:0000259" key="11">
    <source>
        <dbReference type="Pfam" id="PF00593"/>
    </source>
</evidence>
<evidence type="ECO:0000256" key="8">
    <source>
        <dbReference type="PROSITE-ProRule" id="PRU01360"/>
    </source>
</evidence>
<dbReference type="Pfam" id="PF00593">
    <property type="entry name" value="TonB_dep_Rec_b-barrel"/>
    <property type="match status" value="1"/>
</dbReference>
<dbReference type="PROSITE" id="PS52016">
    <property type="entry name" value="TONB_DEPENDENT_REC_3"/>
    <property type="match status" value="1"/>
</dbReference>
<accession>A0A2U8E1J9</accession>
<keyword evidence="7 8" id="KW-0998">Cell outer membrane</keyword>
<keyword evidence="14" id="KW-1185">Reference proteome</keyword>
<dbReference type="OrthoDB" id="175029at2"/>
<dbReference type="Proteomes" id="UP000244896">
    <property type="component" value="Chromosome"/>
</dbReference>
<proteinExistence type="inferred from homology"/>
<evidence type="ECO:0000256" key="1">
    <source>
        <dbReference type="ARBA" id="ARBA00004571"/>
    </source>
</evidence>
<evidence type="ECO:0008006" key="15">
    <source>
        <dbReference type="Google" id="ProtNLM"/>
    </source>
</evidence>
<gene>
    <name evidence="13" type="ORF">CKA38_05315</name>
</gene>
<evidence type="ECO:0000313" key="13">
    <source>
        <dbReference type="EMBL" id="AWI08749.1"/>
    </source>
</evidence>
<dbReference type="Gene3D" id="2.170.130.10">
    <property type="entry name" value="TonB-dependent receptor, plug domain"/>
    <property type="match status" value="1"/>
</dbReference>
<protein>
    <recommendedName>
        <fullName evidence="15">TonB-dependent receptor plug domain-containing protein</fullName>
    </recommendedName>
</protein>
<dbReference type="InterPro" id="IPR036942">
    <property type="entry name" value="Beta-barrel_TonB_sf"/>
</dbReference>
<evidence type="ECO:0000256" key="9">
    <source>
        <dbReference type="RuleBase" id="RU003357"/>
    </source>
</evidence>
<keyword evidence="4 8" id="KW-0812">Transmembrane</keyword>
<dbReference type="PANTHER" id="PTHR40980">
    <property type="entry name" value="PLUG DOMAIN-CONTAINING PROTEIN"/>
    <property type="match status" value="1"/>
</dbReference>
<dbReference type="EMBL" id="CP023004">
    <property type="protein sequence ID" value="AWI08749.1"/>
    <property type="molecule type" value="Genomic_DNA"/>
</dbReference>
<dbReference type="SUPFAM" id="SSF56935">
    <property type="entry name" value="Porins"/>
    <property type="match status" value="1"/>
</dbReference>
<dbReference type="Gene3D" id="2.40.170.20">
    <property type="entry name" value="TonB-dependent receptor, beta-barrel domain"/>
    <property type="match status" value="1"/>
</dbReference>
<dbReference type="InterPro" id="IPR012910">
    <property type="entry name" value="Plug_dom"/>
</dbReference>
<dbReference type="SUPFAM" id="SSF49464">
    <property type="entry name" value="Carboxypeptidase regulatory domain-like"/>
    <property type="match status" value="1"/>
</dbReference>
<comment type="subcellular location">
    <subcellularLocation>
        <location evidence="1 8">Cell outer membrane</location>
        <topology evidence="1 8">Multi-pass membrane protein</topology>
    </subcellularLocation>
</comment>
<keyword evidence="6 8" id="KW-0472">Membrane</keyword>
<dbReference type="GO" id="GO:0009279">
    <property type="term" value="C:cell outer membrane"/>
    <property type="evidence" value="ECO:0007669"/>
    <property type="project" value="UniProtKB-SubCell"/>
</dbReference>
<evidence type="ECO:0000256" key="7">
    <source>
        <dbReference type="ARBA" id="ARBA00023237"/>
    </source>
</evidence>
<keyword evidence="10" id="KW-0732">Signal</keyword>
<evidence type="ECO:0000256" key="4">
    <source>
        <dbReference type="ARBA" id="ARBA00022692"/>
    </source>
</evidence>
<evidence type="ECO:0000313" key="14">
    <source>
        <dbReference type="Proteomes" id="UP000244896"/>
    </source>
</evidence>
<evidence type="ECO:0000256" key="5">
    <source>
        <dbReference type="ARBA" id="ARBA00023077"/>
    </source>
</evidence>
<dbReference type="Pfam" id="PF13715">
    <property type="entry name" value="CarbopepD_reg_2"/>
    <property type="match status" value="1"/>
</dbReference>
<dbReference type="AlphaFoldDB" id="A0A2U8E1J9"/>
<organism evidence="13 14">
    <name type="scientific">Ereboglobus luteus</name>
    <dbReference type="NCBI Taxonomy" id="1796921"/>
    <lineage>
        <taxon>Bacteria</taxon>
        <taxon>Pseudomonadati</taxon>
        <taxon>Verrucomicrobiota</taxon>
        <taxon>Opitutia</taxon>
        <taxon>Opitutales</taxon>
        <taxon>Opitutaceae</taxon>
        <taxon>Ereboglobus</taxon>
    </lineage>
</organism>
<dbReference type="InterPro" id="IPR039426">
    <property type="entry name" value="TonB-dep_rcpt-like"/>
</dbReference>
<keyword evidence="3 8" id="KW-1134">Transmembrane beta strand</keyword>
<evidence type="ECO:0000256" key="6">
    <source>
        <dbReference type="ARBA" id="ARBA00023136"/>
    </source>
</evidence>
<evidence type="ECO:0000256" key="10">
    <source>
        <dbReference type="SAM" id="SignalP"/>
    </source>
</evidence>
<keyword evidence="5 9" id="KW-0798">TonB box</keyword>
<dbReference type="KEGG" id="elut:CKA38_05315"/>
<dbReference type="InterPro" id="IPR010104">
    <property type="entry name" value="TonB_rcpt_bac"/>
</dbReference>
<keyword evidence="2 8" id="KW-0813">Transport</keyword>
<evidence type="ECO:0000256" key="3">
    <source>
        <dbReference type="ARBA" id="ARBA00022452"/>
    </source>
</evidence>
<dbReference type="PANTHER" id="PTHR40980:SF4">
    <property type="entry name" value="TONB-DEPENDENT RECEPTOR-LIKE BETA-BARREL DOMAIN-CONTAINING PROTEIN"/>
    <property type="match status" value="1"/>
</dbReference>
<feature type="domain" description="TonB-dependent receptor plug" evidence="12">
    <location>
        <begin position="140"/>
        <end position="244"/>
    </location>
</feature>
<feature type="domain" description="TonB-dependent receptor-like beta-barrel" evidence="11">
    <location>
        <begin position="624"/>
        <end position="1103"/>
    </location>
</feature>
<dbReference type="Gene3D" id="2.60.40.1120">
    <property type="entry name" value="Carboxypeptidase-like, regulatory domain"/>
    <property type="match status" value="1"/>
</dbReference>
<name>A0A2U8E1J9_9BACT</name>
<dbReference type="Pfam" id="PF07715">
    <property type="entry name" value="Plug"/>
    <property type="match status" value="1"/>
</dbReference>
<sequence length="1136" mass="125294">MKQLRFAFVALIVSLNLLTPASVMAQSGATGSVTGHVSNAATQKYLAGAEVIDSATRRSVYTDGEGAYSLVLPEGDRVLIVNYGGLDSQTTTVTVVAGEIATKDFALTSADYDADIIKLEKFVVSGEREGRMAAVAQQKASDHIVSVIATDEFSGVTSGNIGDFLRNVSGISIGYSGDDPRDISMRGMDSAATAVTLNGLSMANAASGGTTRAFQTDQVSLQDIEFIEVFKTPTAALPADAGGGMVNMKSKSAFMLKHRRINFQASANINTNENDYPRAATSYGDVYSIRPAVNFGYSNSFLRNRLGVSFSANMNDVYRRNYNVSNDYRAAFQTSQAMGNDHPVGNDVNNGIYSNGMSYSTGNSYIRRMSASLNIDYRLTRNWTITARSQVNSSLIKEGTQGLNVRAAGYAGMDGAHVGGPASGLEAGWNPYKTVSITGGNDIRANTIEDAAASKSTSHAYTGVEALHKKGNTTTFSLSTEYKQPGGWTITADAGVSQSTNRYGTPSDMLVNSFTAYLRGIDFQLDNTPGGNYPTLTQLNGLDIYDLSNYVSKISERVDTHGSYAVGGTDRIIPDGNGDMVVIPGVSIPGKTYPKVRMPNTQKYPIQVSNGRWDNGKDKFTTLKTDAKRPFFAFGKIPMYAQLGGLFREQKRTTASNGKSRWYFNGTTDEAVDLLTAIKSKDLTEHVGDYPLVPYVSLPALNDYFKAHPEKFTEDVVWRTEQEVGRDKYVRERVYAGYAMLNMKFGRFTALLGARYEGANNYGHAPISDNDATATRAMEMMMDYVRGYGYADITSAYNDTGVNPITGITGRDMVNNYEVTQAQALELACTRYTMATVDKSYDDIYPNIQLKYDLTPNITLRASYNKSITRQKFDHLLPGYTLTVNSSNEYEITMNNPDLKPIYYDNYDFGVEFYTKGGGMLSLGYFYKDVTNYTAKRTDVLSADVDYGYDFSAYIDGSSNITHYENIGGAKQWGIEVQLTQRLSILSRSLKDFTFRGSYTYLDGKATSAFGSETSAADRNLLPTWMPVGKLVPKMFMLSLSYNKYPLNITVKYNWRSRYYNGTIRQRGSQHTLTYNDPLGRLDVDLSYKLTRKFELFLNAQNVTGNPEKTYYYDKNYMQSYRLYGATIYFGIKGNL</sequence>
<evidence type="ECO:0000259" key="12">
    <source>
        <dbReference type="Pfam" id="PF07715"/>
    </source>
</evidence>
<feature type="chain" id="PRO_5016108268" description="TonB-dependent receptor plug domain-containing protein" evidence="10">
    <location>
        <begin position="26"/>
        <end position="1136"/>
    </location>
</feature>
<comment type="similarity">
    <text evidence="8 9">Belongs to the TonB-dependent receptor family.</text>
</comment>
<dbReference type="RefSeq" id="WP_108824559.1">
    <property type="nucleotide sequence ID" value="NZ_CP023004.1"/>
</dbReference>
<dbReference type="InterPro" id="IPR008969">
    <property type="entry name" value="CarboxyPept-like_regulatory"/>
</dbReference>
<feature type="signal peptide" evidence="10">
    <location>
        <begin position="1"/>
        <end position="25"/>
    </location>
</feature>